<evidence type="ECO:0000313" key="2">
    <source>
        <dbReference type="EMBL" id="KRO39218.1"/>
    </source>
</evidence>
<reference evidence="3" key="1">
    <citation type="submission" date="2015-10" db="EMBL/GenBank/DDBJ databases">
        <title>Metagenome-Assembled Genomes uncover a global brackish microbiome.</title>
        <authorList>
            <person name="Hugerth L.W."/>
            <person name="Larsson J."/>
            <person name="Alneberg J."/>
            <person name="Lindh M.V."/>
            <person name="Legrand C."/>
            <person name="Pinhassi J."/>
            <person name="Andersson A."/>
        </authorList>
    </citation>
    <scope>NUCLEOTIDE SEQUENCE [LARGE SCALE GENOMIC DNA]</scope>
</reference>
<sequence length="157" mass="18187">MNQTKFLQLWASLQEREKKLITIVLASIVIILMTSYLLNISSKISLNKRSLAVAQDNFMYVHDQANNYHQYWLAQEVFAQFPAASDFILSESQRFLLQDFQLGEEGDRVFFVFKAQSALHYSLFLESLGLHPSITISQLEVTFQDSLQQVRVYLTNN</sequence>
<dbReference type="EMBL" id="LIAV01000232">
    <property type="protein sequence ID" value="KRO39218.1"/>
    <property type="molecule type" value="Genomic_DNA"/>
</dbReference>
<keyword evidence="1" id="KW-0812">Transmembrane</keyword>
<feature type="transmembrane region" description="Helical" evidence="1">
    <location>
        <begin position="20"/>
        <end position="40"/>
    </location>
</feature>
<dbReference type="AlphaFoldDB" id="A0A0R2PQT7"/>
<proteinExistence type="predicted"/>
<protein>
    <submittedName>
        <fullName evidence="2">Uncharacterized protein</fullName>
    </submittedName>
</protein>
<organism evidence="2 3">
    <name type="scientific">SAR86 cluster bacterium BACL1 MAG-120920-bin57</name>
    <dbReference type="NCBI Taxonomy" id="1655571"/>
    <lineage>
        <taxon>Bacteria</taxon>
        <taxon>Pseudomonadati</taxon>
        <taxon>Pseudomonadota</taxon>
        <taxon>Gammaproteobacteria</taxon>
        <taxon>SAR86 cluster</taxon>
    </lineage>
</organism>
<accession>A0A0R2PQT7</accession>
<dbReference type="Proteomes" id="UP000050874">
    <property type="component" value="Unassembled WGS sequence"/>
</dbReference>
<evidence type="ECO:0000313" key="3">
    <source>
        <dbReference type="Proteomes" id="UP000050874"/>
    </source>
</evidence>
<gene>
    <name evidence="2" type="ORF">ABR63_07350</name>
</gene>
<comment type="caution">
    <text evidence="2">The sequence shown here is derived from an EMBL/GenBank/DDBJ whole genome shotgun (WGS) entry which is preliminary data.</text>
</comment>
<keyword evidence="1" id="KW-1133">Transmembrane helix</keyword>
<keyword evidence="1" id="KW-0472">Membrane</keyword>
<evidence type="ECO:0000256" key="1">
    <source>
        <dbReference type="SAM" id="Phobius"/>
    </source>
</evidence>
<name>A0A0R2PQT7_9GAMM</name>